<protein>
    <submittedName>
        <fullName evidence="1">Uncharacterized protein</fullName>
    </submittedName>
</protein>
<proteinExistence type="evidence at transcript level"/>
<dbReference type="EMBL" id="AY811694">
    <property type="protein sequence ID" value="AAX27583.1"/>
    <property type="molecule type" value="mRNA"/>
</dbReference>
<accession>Q5BYE2</accession>
<organism evidence="1">
    <name type="scientific">Schistosoma japonicum</name>
    <name type="common">Blood fluke</name>
    <dbReference type="NCBI Taxonomy" id="6182"/>
    <lineage>
        <taxon>Eukaryota</taxon>
        <taxon>Metazoa</taxon>
        <taxon>Spiralia</taxon>
        <taxon>Lophotrochozoa</taxon>
        <taxon>Platyhelminthes</taxon>
        <taxon>Trematoda</taxon>
        <taxon>Digenea</taxon>
        <taxon>Strigeidida</taxon>
        <taxon>Schistosomatoidea</taxon>
        <taxon>Schistosomatidae</taxon>
        <taxon>Schistosoma</taxon>
    </lineage>
</organism>
<sequence length="45" mass="4989">MISLASTAEYILTFNQTTFSFSLKSCAKSMPFHKANSFSKQPIIA</sequence>
<dbReference type="AlphaFoldDB" id="Q5BYE2"/>
<evidence type="ECO:0000313" key="1">
    <source>
        <dbReference type="EMBL" id="AAX27583.1"/>
    </source>
</evidence>
<reference evidence="1" key="2">
    <citation type="journal article" date="2006" name="PLoS Pathog.">
        <title>New perspectives on host-parasite interplay by comparative transcriptomic and proteomic analyses of Schistosoma japonicum.</title>
        <authorList>
            <person name="Liu F."/>
            <person name="Lu J."/>
            <person name="Hu W."/>
            <person name="Wang S.Y."/>
            <person name="Cui S.J."/>
            <person name="Chi M."/>
            <person name="Yan Q."/>
            <person name="Wang X.R."/>
            <person name="Song H.D."/>
            <person name="Xu X.N."/>
            <person name="Wang J.J."/>
            <person name="Zhang X.L."/>
            <person name="Zhang X."/>
            <person name="Wang Z.Q."/>
            <person name="Xue C.L."/>
            <person name="Brindley P.J."/>
            <person name="McManus D.P."/>
            <person name="Yang P.Y."/>
            <person name="Feng Z."/>
            <person name="Chen Z."/>
            <person name="Han Z.G."/>
        </authorList>
    </citation>
    <scope>NUCLEOTIDE SEQUENCE</scope>
</reference>
<name>Q5BYE2_SCHJA</name>
<reference evidence="1" key="1">
    <citation type="submission" date="2005-03" db="EMBL/GenBank/DDBJ databases">
        <authorList>
            <person name="Han Z."/>
        </authorList>
    </citation>
    <scope>NUCLEOTIDE SEQUENCE</scope>
</reference>